<dbReference type="SUPFAM" id="SSF56784">
    <property type="entry name" value="HAD-like"/>
    <property type="match status" value="1"/>
</dbReference>
<dbReference type="PRINTS" id="PR00413">
    <property type="entry name" value="HADHALOGNASE"/>
</dbReference>
<proteinExistence type="inferred from homology"/>
<evidence type="ECO:0000313" key="6">
    <source>
        <dbReference type="EMBL" id="MDQ0360530.1"/>
    </source>
</evidence>
<dbReference type="InterPro" id="IPR006439">
    <property type="entry name" value="HAD-SF_hydro_IA"/>
</dbReference>
<dbReference type="InterPro" id="IPR023214">
    <property type="entry name" value="HAD_sf"/>
</dbReference>
<dbReference type="InterPro" id="IPR036412">
    <property type="entry name" value="HAD-like_sf"/>
</dbReference>
<dbReference type="NCBIfam" id="TIGR01509">
    <property type="entry name" value="HAD-SF-IA-v3"/>
    <property type="match status" value="1"/>
</dbReference>
<evidence type="ECO:0000313" key="7">
    <source>
        <dbReference type="Proteomes" id="UP001230220"/>
    </source>
</evidence>
<dbReference type="Pfam" id="PF13419">
    <property type="entry name" value="HAD_2"/>
    <property type="match status" value="1"/>
</dbReference>
<organism evidence="6 7">
    <name type="scientific">Breznakia pachnodae</name>
    <dbReference type="NCBI Taxonomy" id="265178"/>
    <lineage>
        <taxon>Bacteria</taxon>
        <taxon>Bacillati</taxon>
        <taxon>Bacillota</taxon>
        <taxon>Erysipelotrichia</taxon>
        <taxon>Erysipelotrichales</taxon>
        <taxon>Erysipelotrichaceae</taxon>
        <taxon>Breznakia</taxon>
    </lineage>
</organism>
<dbReference type="PANTHER" id="PTHR46193:SF18">
    <property type="entry name" value="HEXITOL PHOSPHATASE B"/>
    <property type="match status" value="1"/>
</dbReference>
<comment type="similarity">
    <text evidence="2">Belongs to the HAD-like hydrolase superfamily. CbbY/CbbZ/Gph/YieH family.</text>
</comment>
<dbReference type="InterPro" id="IPR041492">
    <property type="entry name" value="HAD_2"/>
</dbReference>
<dbReference type="SFLD" id="SFLDS00003">
    <property type="entry name" value="Haloacid_Dehalogenase"/>
    <property type="match status" value="1"/>
</dbReference>
<dbReference type="SFLD" id="SFLDG01129">
    <property type="entry name" value="C1.5:_HAD__Beta-PGM__Phosphata"/>
    <property type="match status" value="1"/>
</dbReference>
<dbReference type="Gene3D" id="3.40.50.1000">
    <property type="entry name" value="HAD superfamily/HAD-like"/>
    <property type="match status" value="1"/>
</dbReference>
<keyword evidence="4" id="KW-0460">Magnesium</keyword>
<protein>
    <submittedName>
        <fullName evidence="6">HAD superfamily hydrolase (TIGR01509 family)</fullName>
    </submittedName>
</protein>
<keyword evidence="6" id="KW-0378">Hydrolase</keyword>
<keyword evidence="7" id="KW-1185">Reference proteome</keyword>
<dbReference type="EMBL" id="JAUSUR010000002">
    <property type="protein sequence ID" value="MDQ0360530.1"/>
    <property type="molecule type" value="Genomic_DNA"/>
</dbReference>
<dbReference type="SFLD" id="SFLDG01135">
    <property type="entry name" value="C1.5.6:_HAD__Beta-PGM__Phospha"/>
    <property type="match status" value="1"/>
</dbReference>
<keyword evidence="3" id="KW-0479">Metal-binding</keyword>
<accession>A0ABU0E1W4</accession>
<dbReference type="Gene3D" id="1.10.150.240">
    <property type="entry name" value="Putative phosphatase, domain 2"/>
    <property type="match status" value="1"/>
</dbReference>
<reference evidence="6 7" key="1">
    <citation type="submission" date="2023-07" db="EMBL/GenBank/DDBJ databases">
        <title>Genomic Encyclopedia of Type Strains, Phase IV (KMG-IV): sequencing the most valuable type-strain genomes for metagenomic binning, comparative biology and taxonomic classification.</title>
        <authorList>
            <person name="Goeker M."/>
        </authorList>
    </citation>
    <scope>NUCLEOTIDE SEQUENCE [LARGE SCALE GENOMIC DNA]</scope>
    <source>
        <strain evidence="6 7">DSM 16784</strain>
    </source>
</reference>
<name>A0ABU0E1W4_9FIRM</name>
<comment type="caution">
    <text evidence="6">The sequence shown here is derived from an EMBL/GenBank/DDBJ whole genome shotgun (WGS) entry which is preliminary data.</text>
</comment>
<dbReference type="InterPro" id="IPR051600">
    <property type="entry name" value="Beta-PGM-like"/>
</dbReference>
<sequence length="211" mass="24461">MIKAVLFDLDGTIIDTEYQSYKVKQELFLKLFPEIDIHQILKTSGMNFKQSIKYLMPNISFQEEKNVFCKLQEIREKQDLQNIVFQEVYEVISSLKKYNLKIAVVSNRPRQRIEQVLNEIDLYHEIDLIVAADMVNKSKPNPQIYEKAMSLLDLTSEECLVVEDSQIGIDAGKASECQVVCRKENRYNLSQIGADYYIDNLLELLDIVNIG</sequence>
<dbReference type="GO" id="GO:0016787">
    <property type="term" value="F:hydrolase activity"/>
    <property type="evidence" value="ECO:0007669"/>
    <property type="project" value="UniProtKB-KW"/>
</dbReference>
<dbReference type="Proteomes" id="UP001230220">
    <property type="component" value="Unassembled WGS sequence"/>
</dbReference>
<evidence type="ECO:0000256" key="5">
    <source>
        <dbReference type="ARBA" id="ARBA00023277"/>
    </source>
</evidence>
<evidence type="ECO:0000256" key="4">
    <source>
        <dbReference type="ARBA" id="ARBA00022842"/>
    </source>
</evidence>
<dbReference type="NCBIfam" id="TIGR01549">
    <property type="entry name" value="HAD-SF-IA-v1"/>
    <property type="match status" value="1"/>
</dbReference>
<evidence type="ECO:0000256" key="2">
    <source>
        <dbReference type="ARBA" id="ARBA00006171"/>
    </source>
</evidence>
<dbReference type="InterPro" id="IPR023198">
    <property type="entry name" value="PGP-like_dom2"/>
</dbReference>
<dbReference type="PANTHER" id="PTHR46193">
    <property type="entry name" value="6-PHOSPHOGLUCONATE PHOSPHATASE"/>
    <property type="match status" value="1"/>
</dbReference>
<dbReference type="RefSeq" id="WP_307406505.1">
    <property type="nucleotide sequence ID" value="NZ_JAUSUR010000002.1"/>
</dbReference>
<keyword evidence="5" id="KW-0119">Carbohydrate metabolism</keyword>
<evidence type="ECO:0000256" key="3">
    <source>
        <dbReference type="ARBA" id="ARBA00022723"/>
    </source>
</evidence>
<gene>
    <name evidence="6" type="ORF">J2S15_001275</name>
</gene>
<comment type="cofactor">
    <cofactor evidence="1">
        <name>Mg(2+)</name>
        <dbReference type="ChEBI" id="CHEBI:18420"/>
    </cofactor>
</comment>
<evidence type="ECO:0000256" key="1">
    <source>
        <dbReference type="ARBA" id="ARBA00001946"/>
    </source>
</evidence>